<dbReference type="PROSITE" id="PS51186">
    <property type="entry name" value="GNAT"/>
    <property type="match status" value="1"/>
</dbReference>
<protein>
    <recommendedName>
        <fullName evidence="1">N-acetyltransferase domain-containing protein</fullName>
    </recommendedName>
</protein>
<dbReference type="Proteomes" id="UP000004725">
    <property type="component" value="Unassembled WGS sequence"/>
</dbReference>
<evidence type="ECO:0000259" key="1">
    <source>
        <dbReference type="PROSITE" id="PS51186"/>
    </source>
</evidence>
<dbReference type="InterPro" id="IPR016181">
    <property type="entry name" value="Acyl_CoA_acyltransferase"/>
</dbReference>
<gene>
    <name evidence="2" type="ORF">A1A1_17240</name>
</gene>
<dbReference type="InterPro" id="IPR051531">
    <property type="entry name" value="N-acetyltransferase"/>
</dbReference>
<organism evidence="2 3">
    <name type="scientific">Planococcus antarcticus DSM 14505</name>
    <dbReference type="NCBI Taxonomy" id="1185653"/>
    <lineage>
        <taxon>Bacteria</taxon>
        <taxon>Bacillati</taxon>
        <taxon>Bacillota</taxon>
        <taxon>Bacilli</taxon>
        <taxon>Bacillales</taxon>
        <taxon>Caryophanaceae</taxon>
        <taxon>Planococcus</taxon>
    </lineage>
</organism>
<dbReference type="Gene3D" id="3.40.630.30">
    <property type="match status" value="1"/>
</dbReference>
<dbReference type="Pfam" id="PF13302">
    <property type="entry name" value="Acetyltransf_3"/>
    <property type="match status" value="1"/>
</dbReference>
<evidence type="ECO:0000313" key="3">
    <source>
        <dbReference type="Proteomes" id="UP000004725"/>
    </source>
</evidence>
<sequence>MEKKGDGTFIGFIGLLEITMAIKGKGSAEIGWRLDKRFWKQGYATEGALACLAYAFGRLNMNEVYSFTSLVNEPSETVMKRVGMTKVGEFEHPKLEADSLLKRHTLYKIERKEFVNAGGRG</sequence>
<dbReference type="EMBL" id="AJYB01000083">
    <property type="protein sequence ID" value="EIM05237.1"/>
    <property type="molecule type" value="Genomic_DNA"/>
</dbReference>
<proteinExistence type="predicted"/>
<comment type="caution">
    <text evidence="2">The sequence shown here is derived from an EMBL/GenBank/DDBJ whole genome shotgun (WGS) entry which is preliminary data.</text>
</comment>
<dbReference type="InterPro" id="IPR000182">
    <property type="entry name" value="GNAT_dom"/>
</dbReference>
<dbReference type="AlphaFoldDB" id="A0AA87IIV6"/>
<dbReference type="PANTHER" id="PTHR43792">
    <property type="entry name" value="GNAT FAMILY, PUTATIVE (AFU_ORTHOLOGUE AFUA_3G00765)-RELATED-RELATED"/>
    <property type="match status" value="1"/>
</dbReference>
<accession>A0AA87IIV6</accession>
<dbReference type="GO" id="GO:0016747">
    <property type="term" value="F:acyltransferase activity, transferring groups other than amino-acyl groups"/>
    <property type="evidence" value="ECO:0007669"/>
    <property type="project" value="InterPro"/>
</dbReference>
<name>A0AA87IIV6_9BACL</name>
<reference evidence="2 3" key="1">
    <citation type="journal article" date="2012" name="J. Bacteriol.">
        <title>Genome Sequence of the Antarctic Psychrophile Bacterium Planococcus antarcticus DSM 14505.</title>
        <authorList>
            <person name="Margolles A."/>
            <person name="Gueimonde M."/>
            <person name="Sanchez B."/>
        </authorList>
    </citation>
    <scope>NUCLEOTIDE SEQUENCE [LARGE SCALE GENOMIC DNA]</scope>
    <source>
        <strain evidence="2 3">DSM 14505</strain>
    </source>
</reference>
<dbReference type="PANTHER" id="PTHR43792:SF1">
    <property type="entry name" value="N-ACETYLTRANSFERASE DOMAIN-CONTAINING PROTEIN"/>
    <property type="match status" value="1"/>
</dbReference>
<dbReference type="SUPFAM" id="SSF55729">
    <property type="entry name" value="Acyl-CoA N-acyltransferases (Nat)"/>
    <property type="match status" value="1"/>
</dbReference>
<evidence type="ECO:0000313" key="2">
    <source>
        <dbReference type="EMBL" id="EIM05237.1"/>
    </source>
</evidence>
<feature type="domain" description="N-acetyltransferase" evidence="1">
    <location>
        <begin position="1"/>
        <end position="107"/>
    </location>
</feature>